<keyword evidence="10" id="KW-1185">Reference proteome</keyword>
<comment type="similarity">
    <text evidence="1">Belongs to the RecA family.</text>
</comment>
<gene>
    <name evidence="9" type="ORF">CFP56_010052</name>
</gene>
<dbReference type="GO" id="GO:0006952">
    <property type="term" value="P:defense response"/>
    <property type="evidence" value="ECO:0007669"/>
    <property type="project" value="UniProtKB-KW"/>
</dbReference>
<evidence type="ECO:0000256" key="5">
    <source>
        <dbReference type="ARBA" id="ARBA00022840"/>
    </source>
</evidence>
<keyword evidence="3" id="KW-0547">Nucleotide-binding</keyword>
<dbReference type="Pfam" id="PF23598">
    <property type="entry name" value="LRR_14"/>
    <property type="match status" value="1"/>
</dbReference>
<dbReference type="InterPro" id="IPR055414">
    <property type="entry name" value="LRR_R13L4/SHOC2-like"/>
</dbReference>
<dbReference type="InterPro" id="IPR027417">
    <property type="entry name" value="P-loop_NTPase"/>
</dbReference>
<proteinExistence type="inferred from homology"/>
<dbReference type="Pfam" id="PF00154">
    <property type="entry name" value="RecA_N"/>
    <property type="match status" value="1"/>
</dbReference>
<dbReference type="PANTHER" id="PTHR36766:SF61">
    <property type="entry name" value="NB-ARC DOMAIN DISEASE RESISTANCE PROTEIN"/>
    <property type="match status" value="1"/>
</dbReference>
<evidence type="ECO:0000256" key="2">
    <source>
        <dbReference type="ARBA" id="ARBA00022737"/>
    </source>
</evidence>
<dbReference type="InterPro" id="IPR049428">
    <property type="entry name" value="RecA-like_N"/>
</dbReference>
<accession>A0AAW0L1F3</accession>
<dbReference type="InterPro" id="IPR013765">
    <property type="entry name" value="DNA_recomb/repair_RecA"/>
</dbReference>
<dbReference type="PRINTS" id="PR00142">
    <property type="entry name" value="RECA"/>
</dbReference>
<dbReference type="GO" id="GO:0003697">
    <property type="term" value="F:single-stranded DNA binding"/>
    <property type="evidence" value="ECO:0007669"/>
    <property type="project" value="InterPro"/>
</dbReference>
<keyword evidence="2" id="KW-0677">Repeat</keyword>
<reference evidence="9 10" key="1">
    <citation type="journal article" date="2018" name="Sci. Data">
        <title>The draft genome sequence of cork oak.</title>
        <authorList>
            <person name="Ramos A.M."/>
            <person name="Usie A."/>
            <person name="Barbosa P."/>
            <person name="Barros P.M."/>
            <person name="Capote T."/>
            <person name="Chaves I."/>
            <person name="Simoes F."/>
            <person name="Abreu I."/>
            <person name="Carrasquinho I."/>
            <person name="Faro C."/>
            <person name="Guimaraes J.B."/>
            <person name="Mendonca D."/>
            <person name="Nobrega F."/>
            <person name="Rodrigues L."/>
            <person name="Saibo N.J.M."/>
            <person name="Varela M.C."/>
            <person name="Egas C."/>
            <person name="Matos J."/>
            <person name="Miguel C.M."/>
            <person name="Oliveira M.M."/>
            <person name="Ricardo C.P."/>
            <person name="Goncalves S."/>
        </authorList>
    </citation>
    <scope>NUCLEOTIDE SEQUENCE [LARGE SCALE GENOMIC DNA]</scope>
    <source>
        <strain evidence="10">cv. HL8</strain>
    </source>
</reference>
<evidence type="ECO:0000256" key="1">
    <source>
        <dbReference type="ARBA" id="ARBA00009391"/>
    </source>
</evidence>
<dbReference type="InterPro" id="IPR032675">
    <property type="entry name" value="LRR_dom_sf"/>
</dbReference>
<keyword evidence="4" id="KW-0611">Plant defense</keyword>
<evidence type="ECO:0000256" key="3">
    <source>
        <dbReference type="ARBA" id="ARBA00022741"/>
    </source>
</evidence>
<dbReference type="PANTHER" id="PTHR36766">
    <property type="entry name" value="PLANT BROAD-SPECTRUM MILDEW RESISTANCE PROTEIN RPW8"/>
    <property type="match status" value="1"/>
</dbReference>
<dbReference type="SUPFAM" id="SSF52047">
    <property type="entry name" value="RNI-like"/>
    <property type="match status" value="1"/>
</dbReference>
<feature type="domain" description="RecA-like N-terminal" evidence="7">
    <location>
        <begin position="316"/>
        <end position="442"/>
    </location>
</feature>
<dbReference type="GO" id="GO:0006310">
    <property type="term" value="P:DNA recombination"/>
    <property type="evidence" value="ECO:0007669"/>
    <property type="project" value="UniProtKB-KW"/>
</dbReference>
<dbReference type="GO" id="GO:0006281">
    <property type="term" value="P:DNA repair"/>
    <property type="evidence" value="ECO:0007669"/>
    <property type="project" value="InterPro"/>
</dbReference>
<dbReference type="AlphaFoldDB" id="A0AAW0L1F3"/>
<dbReference type="GO" id="GO:0005524">
    <property type="term" value="F:ATP binding"/>
    <property type="evidence" value="ECO:0007669"/>
    <property type="project" value="UniProtKB-KW"/>
</dbReference>
<evidence type="ECO:0000256" key="4">
    <source>
        <dbReference type="ARBA" id="ARBA00022821"/>
    </source>
</evidence>
<feature type="domain" description="Disease resistance R13L4/SHOC-2-like LRR" evidence="8">
    <location>
        <begin position="20"/>
        <end position="151"/>
    </location>
</feature>
<dbReference type="Proteomes" id="UP000237347">
    <property type="component" value="Unassembled WGS sequence"/>
</dbReference>
<name>A0AAW0L1F3_QUESU</name>
<keyword evidence="5" id="KW-0067">ATP-binding</keyword>
<evidence type="ECO:0000313" key="9">
    <source>
        <dbReference type="EMBL" id="KAK7845085.1"/>
    </source>
</evidence>
<evidence type="ECO:0000259" key="7">
    <source>
        <dbReference type="Pfam" id="PF00154"/>
    </source>
</evidence>
<organism evidence="9 10">
    <name type="scientific">Quercus suber</name>
    <name type="common">Cork oak</name>
    <dbReference type="NCBI Taxonomy" id="58331"/>
    <lineage>
        <taxon>Eukaryota</taxon>
        <taxon>Viridiplantae</taxon>
        <taxon>Streptophyta</taxon>
        <taxon>Embryophyta</taxon>
        <taxon>Tracheophyta</taxon>
        <taxon>Spermatophyta</taxon>
        <taxon>Magnoliopsida</taxon>
        <taxon>eudicotyledons</taxon>
        <taxon>Gunneridae</taxon>
        <taxon>Pentapetalae</taxon>
        <taxon>rosids</taxon>
        <taxon>fabids</taxon>
        <taxon>Fagales</taxon>
        <taxon>Fagaceae</taxon>
        <taxon>Quercus</taxon>
    </lineage>
</organism>
<sequence length="474" mass="53205">MEEDENPGININESLVKTCILRFKHLRLLNLRCSKLEALSSSIGTLKHLRYLNLCGNTNIKKLPNSICNLQNLETLILFGCHGLEELPRDIRKMVSLRHFVITTKQTRLPANGIECMFSLRLLLFYACEGLERFHEGIQRLTALRSLDFRCCYSLISLPQGDDYPTRLRELGVAGLGQLVSLPQWLKGSANTLQFLHISFCENLEVLPEWLPDLSSLRQLKIWGCPKLSSLPEGMDRLTALRELQIGHCPELRRNCEQEVGKDWGKMVKFTFRDVIRRLFSQKRMFFVLKIATAEFSEFECDELFDDITATKKDTALCLALSRLASDFGRESVLSLQQFFSSRHAPVISTGSLKLDIPLGVGGLPRLMLSLPHRIVLVVGYCACLDVENAMDPSLVESMGINTENLLISCPISAENLLSVVNTLTRSGVVDVIVVDSVRLGPKSGQGFGLVDEVTCVTYIPGIWPWGLHPSVEK</sequence>
<dbReference type="EMBL" id="PKMF04000175">
    <property type="protein sequence ID" value="KAK7845085.1"/>
    <property type="molecule type" value="Genomic_DNA"/>
</dbReference>
<comment type="caution">
    <text evidence="9">The sequence shown here is derived from an EMBL/GenBank/DDBJ whole genome shotgun (WGS) entry which is preliminary data.</text>
</comment>
<evidence type="ECO:0000256" key="6">
    <source>
        <dbReference type="ARBA" id="ARBA00023172"/>
    </source>
</evidence>
<dbReference type="Gene3D" id="3.40.50.300">
    <property type="entry name" value="P-loop containing nucleotide triphosphate hydrolases"/>
    <property type="match status" value="1"/>
</dbReference>
<evidence type="ECO:0000259" key="8">
    <source>
        <dbReference type="Pfam" id="PF23598"/>
    </source>
</evidence>
<protein>
    <submittedName>
        <fullName evidence="9">Dna repair protein reca like protein 2</fullName>
    </submittedName>
</protein>
<dbReference type="Gene3D" id="3.80.10.10">
    <property type="entry name" value="Ribonuclease Inhibitor"/>
    <property type="match status" value="1"/>
</dbReference>
<dbReference type="SUPFAM" id="SSF52540">
    <property type="entry name" value="P-loop containing nucleoside triphosphate hydrolases"/>
    <property type="match status" value="1"/>
</dbReference>
<keyword evidence="6" id="KW-0233">DNA recombination</keyword>
<evidence type="ECO:0000313" key="10">
    <source>
        <dbReference type="Proteomes" id="UP000237347"/>
    </source>
</evidence>